<dbReference type="Pfam" id="PF05947">
    <property type="entry name" value="T6SS_TssF"/>
    <property type="match status" value="1"/>
</dbReference>
<gene>
    <name evidence="1" type="ORF">F6U93_12875</name>
</gene>
<dbReference type="RefSeq" id="WP_150940454.1">
    <property type="nucleotide sequence ID" value="NZ_WAAT01000050.1"/>
</dbReference>
<dbReference type="InterPro" id="IPR010272">
    <property type="entry name" value="T6SS_TssF"/>
</dbReference>
<evidence type="ECO:0000313" key="2">
    <source>
        <dbReference type="Proteomes" id="UP000441333"/>
    </source>
</evidence>
<keyword evidence="2" id="KW-1185">Reference proteome</keyword>
<sequence>MMKKAASLWNIPVSEVADSIDPLVSLLLSACASEFEKISGDVNDAQNRITERLIQLMTPQSACEVKPAHAMAYCEPVEPKTTITAEHQFYCKLKPSKQDIDGDSKTAFFTPTKKTNLIGARIKHMLAGNKLFSFSEGKSKDLTKIIANPVDSEATHLFLGIETNHSQLNLQDVSFYFEHLGLSNSELFYHHLQQASWYIGDKKINTVHGFSQQKSIDNKTLEQIIEGEFSVSDSLCADINNYYKKHFVTVKLEDSVSDFPKYSEFENLNIEDQELFLGSNILWIKVQFSSVISSKTLEQLYCAVNAFPILNRKQHQFTYQLKNFIDIIPVLSEAPFFDIQSIENSNGQPYKPDNINAASSAEGRYFLKNANVAKLDSRKAWRYIVHLLELLKDESAAFNFFNREFLQHNLNSLNQTMASIEKKLGEVYNHGIYSNYVYLNPYANNENVKVRYWTTDGEIVNHINSGQNLEVYKGGQLKSKSCYLLRPVFGGTNSLSMEQRLQAYRRQSLSKNRIVTEEDVKALCYELYTNNIQTIEIKKGFATDLSVNKGLIQCIEIILTPSDDSELKPYEWDYLNDNLLAVLEKQSVNIFPYKIIKRAS</sequence>
<protein>
    <recommendedName>
        <fullName evidence="3">Type VI secretion system baseplate subunit TssF</fullName>
    </recommendedName>
</protein>
<accession>A0A6N6M9W1</accession>
<organism evidence="1 2">
    <name type="scientific">Pseudotamlana haliotis</name>
    <dbReference type="NCBI Taxonomy" id="2614804"/>
    <lineage>
        <taxon>Bacteria</taxon>
        <taxon>Pseudomonadati</taxon>
        <taxon>Bacteroidota</taxon>
        <taxon>Flavobacteriia</taxon>
        <taxon>Flavobacteriales</taxon>
        <taxon>Flavobacteriaceae</taxon>
        <taxon>Pseudotamlana</taxon>
    </lineage>
</organism>
<proteinExistence type="predicted"/>
<name>A0A6N6M9W1_9FLAO</name>
<dbReference type="AlphaFoldDB" id="A0A6N6M9W1"/>
<evidence type="ECO:0000313" key="1">
    <source>
        <dbReference type="EMBL" id="KAB1067299.1"/>
    </source>
</evidence>
<comment type="caution">
    <text evidence="1">The sequence shown here is derived from an EMBL/GenBank/DDBJ whole genome shotgun (WGS) entry which is preliminary data.</text>
</comment>
<dbReference type="EMBL" id="WAAT01000050">
    <property type="protein sequence ID" value="KAB1067299.1"/>
    <property type="molecule type" value="Genomic_DNA"/>
</dbReference>
<dbReference type="Proteomes" id="UP000441333">
    <property type="component" value="Unassembled WGS sequence"/>
</dbReference>
<evidence type="ECO:0008006" key="3">
    <source>
        <dbReference type="Google" id="ProtNLM"/>
    </source>
</evidence>
<reference evidence="1 2" key="1">
    <citation type="submission" date="2019-09" db="EMBL/GenBank/DDBJ databases">
        <authorList>
            <person name="Cao W.R."/>
        </authorList>
    </citation>
    <scope>NUCLEOTIDE SEQUENCE [LARGE SCALE GENOMIC DNA]</scope>
    <source>
        <strain evidence="1 2">B1N29</strain>
    </source>
</reference>